<gene>
    <name evidence="2" type="ORF">Metlim_2165</name>
</gene>
<dbReference type="SUPFAM" id="SSF53187">
    <property type="entry name" value="Zn-dependent exopeptidases"/>
    <property type="match status" value="1"/>
</dbReference>
<dbReference type="EMBL" id="CM001436">
    <property type="protein sequence ID" value="EHQ36238.1"/>
    <property type="molecule type" value="Genomic_DNA"/>
</dbReference>
<dbReference type="Proteomes" id="UP000005741">
    <property type="component" value="Chromosome"/>
</dbReference>
<name>H1Z0U5_9EURY</name>
<evidence type="ECO:0000313" key="3">
    <source>
        <dbReference type="Proteomes" id="UP000005741"/>
    </source>
</evidence>
<feature type="compositionally biased region" description="Basic and acidic residues" evidence="1">
    <location>
        <begin position="33"/>
        <end position="46"/>
    </location>
</feature>
<feature type="region of interest" description="Disordered" evidence="1">
    <location>
        <begin position="1"/>
        <end position="50"/>
    </location>
</feature>
<dbReference type="Gene3D" id="3.40.630.10">
    <property type="entry name" value="Zn peptidases"/>
    <property type="match status" value="2"/>
</dbReference>
<accession>H1Z0U5</accession>
<dbReference type="RefSeq" id="WP_004078490.1">
    <property type="nucleotide sequence ID" value="NZ_CM001436.1"/>
</dbReference>
<evidence type="ECO:0000256" key="1">
    <source>
        <dbReference type="SAM" id="MobiDB-lite"/>
    </source>
</evidence>
<dbReference type="HOGENOM" id="CLU_342772_0_0_2"/>
<feature type="region of interest" description="Disordered" evidence="1">
    <location>
        <begin position="374"/>
        <end position="399"/>
    </location>
</feature>
<dbReference type="InParanoid" id="H1Z0U5"/>
<organism evidence="2 3">
    <name type="scientific">Methanoplanus limicola DSM 2279</name>
    <dbReference type="NCBI Taxonomy" id="937775"/>
    <lineage>
        <taxon>Archaea</taxon>
        <taxon>Methanobacteriati</taxon>
        <taxon>Methanobacteriota</taxon>
        <taxon>Stenosarchaea group</taxon>
        <taxon>Methanomicrobia</taxon>
        <taxon>Methanomicrobiales</taxon>
        <taxon>Methanomicrobiaceae</taxon>
        <taxon>Methanoplanus</taxon>
    </lineage>
</organism>
<dbReference type="STRING" id="937775.Metlim_2165"/>
<protein>
    <submittedName>
        <fullName evidence="2">Uncharacterized protein</fullName>
    </submittedName>
</protein>
<dbReference type="AlphaFoldDB" id="H1Z0U5"/>
<evidence type="ECO:0000313" key="2">
    <source>
        <dbReference type="EMBL" id="EHQ36238.1"/>
    </source>
</evidence>
<sequence>MSEITNRNFGREGLNSDMGRKSFPERGMPGSSRRPEVPERDYSERKNLHRHRERREEFVDEFVREVIKDCRTPEEELVEVLRARGFLIDELDGEYYLSDNSCLRNPGAHCSNDDLDQVVLSGFLEGNGLGTLDVIDDRRPGGVVNPARGRYSRNFCPGPNDRAKYRLNIVHDPKFRHLTAAVNIFQGLEGSTIQYFSHSQKAKEEHFFGHEHGIKVPVCVMDCAIARLCKAVSACGITTEMACDGHFGQKDAAWINFYSRQDLQWFRILNECVIQPLLHPKIRFDYGKRGHLSGDVNVYFSGRSPVPDYMEIQRIAAFLYEHRVLLRQVKGKVCEDHKRLAFFSIELDNLDKPCDIPEENIDRLRKRAGSLIRGGPEPDRSAVGKSLLSRPAAGRTGRGVCSEKSDCIENPKVFFRRYNRILEDLVRIYSPSGREQELAEFIVRKYGRGRWVVSSDELCNLYIRPKGYGEGDKSLKRSVGLEGFKSGRSECFKSSAGPDGFKTSKGYQAYADCGSDDSDEVYADYGGHVDRYGNDSFEIVPAVAFGEIEAFCKGGSGDVNCKNYGRNEVEGYRGCDIDEGCESYGCPEDLPLLNVHLDTFPHYYKGHEDEAGFIEKLSGYRISSEFSGSSGSAVVSGLSGLNKIIPGFNAGFDDKAGVAMVLYLMKYTSLKFKAVFTVQEEQAVTYPAKYGRGGGGGIDYAILKNPEFFKNSACVLTIDRQGGRDIIASYGFGSESSPRLKLCSDEFLEKFIDVSKKVYHPMAVAKGSIADAYNIRAAFPNLDVLNVSAGYYNEHRESEWLDLNDVFGVMRVVVGFLKDESKSLSL</sequence>
<proteinExistence type="predicted"/>
<reference evidence="2 3" key="1">
    <citation type="submission" date="2011-10" db="EMBL/GenBank/DDBJ databases">
        <title>The Improved High-Quality Draft genome of Methanoplanus limicola DSM 2279.</title>
        <authorList>
            <consortium name="US DOE Joint Genome Institute (JGI-PGF)"/>
            <person name="Lucas S."/>
            <person name="Copeland A."/>
            <person name="Lapidus A."/>
            <person name="Glavina del Rio T."/>
            <person name="Dalin E."/>
            <person name="Tice H."/>
            <person name="Bruce D."/>
            <person name="Goodwin L."/>
            <person name="Pitluck S."/>
            <person name="Peters L."/>
            <person name="Mikhailova N."/>
            <person name="Lu M."/>
            <person name="Kyrpides N."/>
            <person name="Mavromatis K."/>
            <person name="Ivanova N."/>
            <person name="Markowitz V."/>
            <person name="Cheng J.-F."/>
            <person name="Hugenholtz P."/>
            <person name="Woyke T."/>
            <person name="Wu D."/>
            <person name="Wirth R."/>
            <person name="Brambilla E.-M."/>
            <person name="Klenk H.-P."/>
            <person name="Eisen J.A."/>
        </authorList>
    </citation>
    <scope>NUCLEOTIDE SEQUENCE [LARGE SCALE GENOMIC DNA]</scope>
    <source>
        <strain evidence="2 3">DSM 2279</strain>
    </source>
</reference>
<keyword evidence="3" id="KW-1185">Reference proteome</keyword>